<accession>A0ABT6IGB8</accession>
<gene>
    <name evidence="2" type="ORF">OMP44_09160</name>
</gene>
<dbReference type="RefSeq" id="WP_280307460.1">
    <property type="nucleotide sequence ID" value="NZ_JAPDIQ010000003.1"/>
</dbReference>
<evidence type="ECO:0000256" key="1">
    <source>
        <dbReference type="SAM" id="MobiDB-lite"/>
    </source>
</evidence>
<dbReference type="EMBL" id="JAPDIQ010000003">
    <property type="protein sequence ID" value="MDH4763064.1"/>
    <property type="molecule type" value="Genomic_DNA"/>
</dbReference>
<name>A0ABT6IGB8_9PSED</name>
<sequence>MEFLFRPFRKAKRSRFICETCGAPLVCRTSWAEHLFMRRELYQCDFVPCSQSYWGRNELTHCAAQSGLPGAKPSALPMQTRDYVAMAQQVYEHNQRLAEAKNEHQLDLLDAEPDHQPQHAKEDLAS</sequence>
<keyword evidence="3" id="KW-1185">Reference proteome</keyword>
<comment type="caution">
    <text evidence="2">The sequence shown here is derived from an EMBL/GenBank/DDBJ whole genome shotgun (WGS) entry which is preliminary data.</text>
</comment>
<reference evidence="2 3" key="1">
    <citation type="submission" date="2022-10" db="EMBL/GenBank/DDBJ databases">
        <title>A novel Pseudomonas species, isolated from Passiflora incarnata leaves.</title>
        <authorList>
            <person name="Cueva-Yesquen L.G."/>
            <person name="Fantinatti-Garboggini F."/>
        </authorList>
    </citation>
    <scope>NUCLEOTIDE SEQUENCE [LARGE SCALE GENOMIC DNA]</scope>
    <source>
        <strain evidence="2 3">CBMAI 2609</strain>
    </source>
</reference>
<feature type="region of interest" description="Disordered" evidence="1">
    <location>
        <begin position="102"/>
        <end position="126"/>
    </location>
</feature>
<proteinExistence type="predicted"/>
<organism evidence="2 3">
    <name type="scientific">Pseudomonas flavocrustae</name>
    <dbReference type="NCBI Taxonomy" id="2991719"/>
    <lineage>
        <taxon>Bacteria</taxon>
        <taxon>Pseudomonadati</taxon>
        <taxon>Pseudomonadota</taxon>
        <taxon>Gammaproteobacteria</taxon>
        <taxon>Pseudomonadales</taxon>
        <taxon>Pseudomonadaceae</taxon>
        <taxon>Pseudomonas</taxon>
    </lineage>
</organism>
<dbReference type="Proteomes" id="UP001157461">
    <property type="component" value="Unassembled WGS sequence"/>
</dbReference>
<evidence type="ECO:0000313" key="3">
    <source>
        <dbReference type="Proteomes" id="UP001157461"/>
    </source>
</evidence>
<evidence type="ECO:0000313" key="2">
    <source>
        <dbReference type="EMBL" id="MDH4763064.1"/>
    </source>
</evidence>
<evidence type="ECO:0008006" key="4">
    <source>
        <dbReference type="Google" id="ProtNLM"/>
    </source>
</evidence>
<protein>
    <recommendedName>
        <fullName evidence="4">Transcriptional regulator</fullName>
    </recommendedName>
</protein>